<dbReference type="PANTHER" id="PTHR13063:SF10">
    <property type="entry name" value="NITRIC OXIDE SYNTHASE-INTERACTING PROTEIN"/>
    <property type="match status" value="1"/>
</dbReference>
<proteinExistence type="predicted"/>
<reference evidence="1 2" key="1">
    <citation type="journal article" date="2018" name="Sci. Rep.">
        <title>Raphidocelis subcapitata (=Pseudokirchneriella subcapitata) provides an insight into genome evolution and environmental adaptations in the Sphaeropleales.</title>
        <authorList>
            <person name="Suzuki S."/>
            <person name="Yamaguchi H."/>
            <person name="Nakajima N."/>
            <person name="Kawachi M."/>
        </authorList>
    </citation>
    <scope>NUCLEOTIDE SEQUENCE [LARGE SCALE GENOMIC DNA]</scope>
    <source>
        <strain evidence="1 2">NIES-35</strain>
    </source>
</reference>
<dbReference type="InterPro" id="IPR016818">
    <property type="entry name" value="NOSIP"/>
</dbReference>
<name>A0A2V0P121_9CHLO</name>
<accession>A0A2V0P121</accession>
<dbReference type="GO" id="GO:0005634">
    <property type="term" value="C:nucleus"/>
    <property type="evidence" value="ECO:0007669"/>
    <property type="project" value="TreeGrafter"/>
</dbReference>
<evidence type="ECO:0000313" key="2">
    <source>
        <dbReference type="Proteomes" id="UP000247498"/>
    </source>
</evidence>
<dbReference type="EMBL" id="BDRX01000042">
    <property type="protein sequence ID" value="GBF93568.1"/>
    <property type="molecule type" value="Genomic_DNA"/>
</dbReference>
<keyword evidence="2" id="KW-1185">Reference proteome</keyword>
<evidence type="ECO:0000313" key="1">
    <source>
        <dbReference type="EMBL" id="GBF93568.1"/>
    </source>
</evidence>
<dbReference type="PANTHER" id="PTHR13063">
    <property type="entry name" value="ENOS INTERACTING PROTEIN"/>
    <property type="match status" value="1"/>
</dbReference>
<sequence>MFARGSFWVASKAPEAKAATERPDASTLCPASGKKLRLKDLVEVKFTPVPEGASGRYMDPVTKDTLTNASRLVVLVPTGDVMLEATYEQCVKPEGAYRGKKVGPKDVVKLQTGGTGFAAHDGEKVQSKRHWLLGPGSGKADLRGQHQGPRSVFGLQFNN</sequence>
<dbReference type="GO" id="GO:0061630">
    <property type="term" value="F:ubiquitin protein ligase activity"/>
    <property type="evidence" value="ECO:0007669"/>
    <property type="project" value="InterPro"/>
</dbReference>
<protein>
    <submittedName>
        <fullName evidence="1">Uncharacterized protein</fullName>
    </submittedName>
</protein>
<dbReference type="AlphaFoldDB" id="A0A2V0P121"/>
<dbReference type="STRING" id="307507.A0A2V0P121"/>
<dbReference type="Proteomes" id="UP000247498">
    <property type="component" value="Unassembled WGS sequence"/>
</dbReference>
<organism evidence="1 2">
    <name type="scientific">Raphidocelis subcapitata</name>
    <dbReference type="NCBI Taxonomy" id="307507"/>
    <lineage>
        <taxon>Eukaryota</taxon>
        <taxon>Viridiplantae</taxon>
        <taxon>Chlorophyta</taxon>
        <taxon>core chlorophytes</taxon>
        <taxon>Chlorophyceae</taxon>
        <taxon>CS clade</taxon>
        <taxon>Sphaeropleales</taxon>
        <taxon>Selenastraceae</taxon>
        <taxon>Raphidocelis</taxon>
    </lineage>
</organism>
<dbReference type="InParanoid" id="A0A2V0P121"/>
<comment type="caution">
    <text evidence="1">The sequence shown here is derived from an EMBL/GenBank/DDBJ whole genome shotgun (WGS) entry which is preliminary data.</text>
</comment>
<dbReference type="OrthoDB" id="116827at2759"/>
<gene>
    <name evidence="1" type="ORF">Rsub_06288</name>
</gene>